<feature type="transmembrane region" description="Helical" evidence="1">
    <location>
        <begin position="50"/>
        <end position="68"/>
    </location>
</feature>
<name>A0ABU5ZBQ8_9FLAO</name>
<gene>
    <name evidence="2" type="ORF">VJJ08_14095</name>
</gene>
<accession>A0ABU5ZBQ8</accession>
<evidence type="ECO:0000313" key="2">
    <source>
        <dbReference type="EMBL" id="MEB3076413.1"/>
    </source>
</evidence>
<protein>
    <submittedName>
        <fullName evidence="2">Uroporphyrinogen decarboxylase</fullName>
    </submittedName>
</protein>
<dbReference type="EMBL" id="JAYKBW010000020">
    <property type="protein sequence ID" value="MEB3076413.1"/>
    <property type="molecule type" value="Genomic_DNA"/>
</dbReference>
<keyword evidence="3" id="KW-1185">Reference proteome</keyword>
<proteinExistence type="predicted"/>
<feature type="transmembrane region" description="Helical" evidence="1">
    <location>
        <begin position="28"/>
        <end position="44"/>
    </location>
</feature>
<sequence length="72" mass="8288">MVSVEYIGYFASVCIVLSFLMKKIHHIRLINLIGCLCFVIYGFLYDPKLWPIIIPNAIICAVQIYYLSKSKS</sequence>
<comment type="caution">
    <text evidence="2">The sequence shown here is derived from an EMBL/GenBank/DDBJ whole genome shotgun (WGS) entry which is preliminary data.</text>
</comment>
<reference evidence="2 3" key="1">
    <citation type="submission" date="2023-12" db="EMBL/GenBank/DDBJ databases">
        <title>Genomic sequences of Capnocytophaga and Parvimonas strains.</title>
        <authorList>
            <person name="Watt R.M."/>
            <person name="Wang M."/>
            <person name="Yang T."/>
            <person name="Tong W.M."/>
        </authorList>
    </citation>
    <scope>NUCLEOTIDE SEQUENCE [LARGE SCALE GENOMIC DNA]</scope>
    <source>
        <strain evidence="2 3">CCUG 13096</strain>
    </source>
</reference>
<dbReference type="RefSeq" id="WP_314679599.1">
    <property type="nucleotide sequence ID" value="NZ_JAYKBW010000020.1"/>
</dbReference>
<keyword evidence="1" id="KW-1133">Transmembrane helix</keyword>
<keyword evidence="1" id="KW-0812">Transmembrane</keyword>
<organism evidence="2 3">
    <name type="scientific">Capnocytophaga gingivalis</name>
    <dbReference type="NCBI Taxonomy" id="1017"/>
    <lineage>
        <taxon>Bacteria</taxon>
        <taxon>Pseudomonadati</taxon>
        <taxon>Bacteroidota</taxon>
        <taxon>Flavobacteriia</taxon>
        <taxon>Flavobacteriales</taxon>
        <taxon>Flavobacteriaceae</taxon>
        <taxon>Capnocytophaga</taxon>
    </lineage>
</organism>
<evidence type="ECO:0000256" key="1">
    <source>
        <dbReference type="SAM" id="Phobius"/>
    </source>
</evidence>
<evidence type="ECO:0000313" key="3">
    <source>
        <dbReference type="Proteomes" id="UP001311730"/>
    </source>
</evidence>
<dbReference type="Proteomes" id="UP001311730">
    <property type="component" value="Unassembled WGS sequence"/>
</dbReference>
<feature type="transmembrane region" description="Helical" evidence="1">
    <location>
        <begin position="6"/>
        <end position="21"/>
    </location>
</feature>
<keyword evidence="1" id="KW-0472">Membrane</keyword>